<evidence type="ECO:0000259" key="2">
    <source>
        <dbReference type="Pfam" id="PF03537"/>
    </source>
</evidence>
<dbReference type="InterPro" id="IPR016062">
    <property type="entry name" value="TM1410-rel"/>
</dbReference>
<evidence type="ECO:0000256" key="1">
    <source>
        <dbReference type="SAM" id="Phobius"/>
    </source>
</evidence>
<dbReference type="PIRSF" id="PIRSF029570">
    <property type="entry name" value="UCP029570"/>
    <property type="match status" value="1"/>
</dbReference>
<dbReference type="Proteomes" id="UP000269774">
    <property type="component" value="Unassembled WGS sequence"/>
</dbReference>
<proteinExistence type="predicted"/>
<dbReference type="PRINTS" id="PR01545">
    <property type="entry name" value="THEMAYE10DUF"/>
</dbReference>
<dbReference type="Pfam" id="PF03537">
    <property type="entry name" value="Glyco_hydro_114"/>
    <property type="match status" value="1"/>
</dbReference>
<keyword evidence="1" id="KW-0472">Membrane</keyword>
<feature type="transmembrane region" description="Helical" evidence="1">
    <location>
        <begin position="21"/>
        <end position="40"/>
    </location>
</feature>
<dbReference type="PANTHER" id="PTHR35882:SF2">
    <property type="entry name" value="PELA"/>
    <property type="match status" value="1"/>
</dbReference>
<dbReference type="InterPro" id="IPR016925">
    <property type="entry name" value="UCP029570"/>
</dbReference>
<keyword evidence="1" id="KW-0812">Transmembrane</keyword>
<dbReference type="InterPro" id="IPR017853">
    <property type="entry name" value="GH"/>
</dbReference>
<keyword evidence="4" id="KW-1185">Reference proteome</keyword>
<sequence length="947" mass="104415">MWVAQARDCRTIAAVFFELPAISRIVLLALVVLGGVFALASPSRADTASPGSVAFWYAANPPLAELAQFEWTVLESAHLEPKDVAFLRAQGSEPFAYLSIGEFDGDVQAPGVNLAAGASDVRNQAWNSQVMLLSSSAWQAHLLRRAEALAGQGYTGLFLDTLDSFQLLPEAEREEQRIALRDFLAELKRRQPALKLIFNRGFEVLPELSGVASAVAVESIHAGWDANAAHYREVPQADRDWLNIHLDPLRAKGVPLIAIDYLPATQRDQARELAQRLQSEGFVPFVTMPDLNYLGVSSIEVQPRRIAVVYDPREGPLSSNRGHMFLGGLLEYLGYRIDYLAADQLPDGPLAGLYAGVVTWMTSGAPADSAGFDRWLSARIDESVPLAIMAGLPVTDKALLARMGLQRVGQQAKREVRIASRDERLVGSFEAPVVIRLRDLVPLTVIEGTATAALELVDSELRQYVPIATGATGGIALTPYILEEGPDSQRWILDPFAFLQQALRLPAIPRPDATTENGRRVATVHIDGDGFLSRAEVTGSPYAGREVLDTFIKPHALLTSVSVIEGEIGPKGRYPHLSRELEPIAREIFADAKVEVATHSFSHPFFWQPERARLREGFTADYGMSMTIPGYDTLDFTREVVGSTAYINERLTSASKPVKMIFWTGDALPDAATIKLAYDAGLANVNGGTTILTHARPSLTGLSPLIRPTAGGVQYYAPIINENLYTNLWQGPYYGFRDVLETFELTDGPRRLRGLHLYYHFYSATKQASIRTMKEIYRSMLAEQPISLWMSQYITRMHGLHQASLARLADGRWQIRAMDGLRTLRLDPSLGWPDLARSQGVAGVRDLPQGRYVHLSSSGAVLALRGERDPRPALEQANLPLLGWDYLDENRVKLSFAGEMPLRFSVRAVGRCSLDVAGKRYQAVKADGLWRFDLPGKRVVDAQLLCN</sequence>
<name>A0A3M2HUX1_9GAMM</name>
<protein>
    <submittedName>
        <fullName evidence="3">PbsX family transcriptional regulator</fullName>
    </submittedName>
</protein>
<gene>
    <name evidence="3" type="ORF">EA797_01595</name>
</gene>
<evidence type="ECO:0000313" key="4">
    <source>
        <dbReference type="Proteomes" id="UP000269774"/>
    </source>
</evidence>
<comment type="caution">
    <text evidence="3">The sequence shown here is derived from an EMBL/GenBank/DDBJ whole genome shotgun (WGS) entry which is preliminary data.</text>
</comment>
<dbReference type="AlphaFoldDB" id="A0A3M2HUX1"/>
<dbReference type="PANTHER" id="PTHR35882">
    <property type="entry name" value="PELA"/>
    <property type="match status" value="1"/>
</dbReference>
<feature type="domain" description="Glycoside-hydrolase family GH114 TIM-barrel" evidence="2">
    <location>
        <begin position="80"/>
        <end position="291"/>
    </location>
</feature>
<dbReference type="Gene3D" id="3.20.20.70">
    <property type="entry name" value="Aldolase class I"/>
    <property type="match status" value="1"/>
</dbReference>
<dbReference type="InterPro" id="IPR013785">
    <property type="entry name" value="Aldolase_TIM"/>
</dbReference>
<organism evidence="3 4">
    <name type="scientific">Stutzerimonas zhaodongensis</name>
    <dbReference type="NCBI Taxonomy" id="1176257"/>
    <lineage>
        <taxon>Bacteria</taxon>
        <taxon>Pseudomonadati</taxon>
        <taxon>Pseudomonadota</taxon>
        <taxon>Gammaproteobacteria</taxon>
        <taxon>Pseudomonadales</taxon>
        <taxon>Pseudomonadaceae</taxon>
        <taxon>Stutzerimonas</taxon>
    </lineage>
</organism>
<dbReference type="CDD" id="cd10922">
    <property type="entry name" value="CE4_PelA_like_C"/>
    <property type="match status" value="1"/>
</dbReference>
<evidence type="ECO:0000313" key="3">
    <source>
        <dbReference type="EMBL" id="RMH91470.1"/>
    </source>
</evidence>
<dbReference type="SUPFAM" id="SSF51445">
    <property type="entry name" value="(Trans)glycosidases"/>
    <property type="match status" value="1"/>
</dbReference>
<reference evidence="3 4" key="1">
    <citation type="submission" date="2018-10" db="EMBL/GenBank/DDBJ databases">
        <title>Pseudomonas zhaodongensis NEAU-ST5-21(T) genome.</title>
        <authorList>
            <person name="Peng J."/>
            <person name="Liu Z.-P."/>
        </authorList>
    </citation>
    <scope>NUCLEOTIDE SEQUENCE [LARGE SCALE GENOMIC DNA]</scope>
    <source>
        <strain evidence="3 4">NEAU-ST5-21</strain>
    </source>
</reference>
<dbReference type="InterPro" id="IPR004352">
    <property type="entry name" value="GH114_TIM-barrel"/>
</dbReference>
<keyword evidence="1" id="KW-1133">Transmembrane helix</keyword>
<dbReference type="RefSeq" id="WP_122163444.1">
    <property type="nucleotide sequence ID" value="NZ_JAMOIB010000003.1"/>
</dbReference>
<accession>A0A3M2HUX1</accession>
<dbReference type="OrthoDB" id="7292394at2"/>
<dbReference type="EMBL" id="RFFM01000001">
    <property type="protein sequence ID" value="RMH91470.1"/>
    <property type="molecule type" value="Genomic_DNA"/>
</dbReference>